<keyword evidence="2" id="KW-0560">Oxidoreductase</keyword>
<protein>
    <submittedName>
        <fullName evidence="3">NAD(P)-binding protein</fullName>
    </submittedName>
</protein>
<dbReference type="Pfam" id="PF00106">
    <property type="entry name" value="adh_short"/>
    <property type="match status" value="1"/>
</dbReference>
<evidence type="ECO:0000313" key="4">
    <source>
        <dbReference type="Proteomes" id="UP000800040"/>
    </source>
</evidence>
<dbReference type="OrthoDB" id="37659at2759"/>
<proteinExistence type="inferred from homology"/>
<evidence type="ECO:0000256" key="1">
    <source>
        <dbReference type="ARBA" id="ARBA00006484"/>
    </source>
</evidence>
<dbReference type="Proteomes" id="UP000800040">
    <property type="component" value="Unassembled WGS sequence"/>
</dbReference>
<dbReference type="EMBL" id="ML975248">
    <property type="protein sequence ID" value="KAF1838953.1"/>
    <property type="molecule type" value="Genomic_DNA"/>
</dbReference>
<dbReference type="Gene3D" id="3.40.50.720">
    <property type="entry name" value="NAD(P)-binding Rossmann-like Domain"/>
    <property type="match status" value="1"/>
</dbReference>
<dbReference type="AlphaFoldDB" id="A0A6A5KYQ4"/>
<dbReference type="PANTHER" id="PTHR43180:SF11">
    <property type="entry name" value="NAD(P)-BINDING PROTEIN"/>
    <property type="match status" value="1"/>
</dbReference>
<reference evidence="3" key="1">
    <citation type="submission" date="2020-01" db="EMBL/GenBank/DDBJ databases">
        <authorList>
            <consortium name="DOE Joint Genome Institute"/>
            <person name="Haridas S."/>
            <person name="Albert R."/>
            <person name="Binder M."/>
            <person name="Bloem J."/>
            <person name="Labutti K."/>
            <person name="Salamov A."/>
            <person name="Andreopoulos B."/>
            <person name="Baker S.E."/>
            <person name="Barry K."/>
            <person name="Bills G."/>
            <person name="Bluhm B.H."/>
            <person name="Cannon C."/>
            <person name="Castanera R."/>
            <person name="Culley D.E."/>
            <person name="Daum C."/>
            <person name="Ezra D."/>
            <person name="Gonzalez J.B."/>
            <person name="Henrissat B."/>
            <person name="Kuo A."/>
            <person name="Liang C."/>
            <person name="Lipzen A."/>
            <person name="Lutzoni F."/>
            <person name="Magnuson J."/>
            <person name="Mondo S."/>
            <person name="Nolan M."/>
            <person name="Ohm R."/>
            <person name="Pangilinan J."/>
            <person name="Park H.-J."/>
            <person name="Ramirez L."/>
            <person name="Alfaro M."/>
            <person name="Sun H."/>
            <person name="Tritt A."/>
            <person name="Yoshinaga Y."/>
            <person name="Zwiers L.-H."/>
            <person name="Turgeon B.G."/>
            <person name="Goodwin S.B."/>
            <person name="Spatafora J.W."/>
            <person name="Crous P.W."/>
            <person name="Grigoriev I.V."/>
        </authorList>
    </citation>
    <scope>NUCLEOTIDE SEQUENCE</scope>
    <source>
        <strain evidence="3">P77</strain>
    </source>
</reference>
<evidence type="ECO:0000256" key="2">
    <source>
        <dbReference type="ARBA" id="ARBA00023002"/>
    </source>
</evidence>
<sequence>MTSLTITDSELDGIKDQVVLITGLATLRRVISHGGKVFASDVNPLPEPEASSVPFIKANVTSWKEQLDMFKAAEKEYGKIDHVFANAGIPPSTTLLEEDVDEKGDLLPPKLDTMNVNLTGCMYTVKLGIHYIKSHANGGTTTKHGILGLVRALYTQLYPKIPIRLNAIAPSWTDTAIIPREVVAFLGEGNCQSADAVAQSVVLLMADGQRHGQVMYSDKGRFWEMEDGETGYHALTKKMLDTDAGIRRVVTAHGQAAAGSRLVLGFGPPPQSRH</sequence>
<dbReference type="GO" id="GO:0016491">
    <property type="term" value="F:oxidoreductase activity"/>
    <property type="evidence" value="ECO:0007669"/>
    <property type="project" value="UniProtKB-KW"/>
</dbReference>
<comment type="similarity">
    <text evidence="1">Belongs to the short-chain dehydrogenases/reductases (SDR) family.</text>
</comment>
<dbReference type="InterPro" id="IPR002347">
    <property type="entry name" value="SDR_fam"/>
</dbReference>
<dbReference type="PANTHER" id="PTHR43180">
    <property type="entry name" value="3-OXOACYL-(ACYL-CARRIER-PROTEIN) REDUCTASE (AFU_ORTHOLOGUE AFUA_6G11210)"/>
    <property type="match status" value="1"/>
</dbReference>
<evidence type="ECO:0000313" key="3">
    <source>
        <dbReference type="EMBL" id="KAF1838953.1"/>
    </source>
</evidence>
<dbReference type="PRINTS" id="PR00081">
    <property type="entry name" value="GDHRDH"/>
</dbReference>
<name>A0A6A5KYQ4_9PLEO</name>
<dbReference type="SUPFAM" id="SSF51735">
    <property type="entry name" value="NAD(P)-binding Rossmann-fold domains"/>
    <property type="match status" value="1"/>
</dbReference>
<accession>A0A6A5KYQ4</accession>
<keyword evidence="4" id="KW-1185">Reference proteome</keyword>
<gene>
    <name evidence="3" type="ORF">BDW02DRAFT_585536</name>
</gene>
<dbReference type="InterPro" id="IPR036291">
    <property type="entry name" value="NAD(P)-bd_dom_sf"/>
</dbReference>
<organism evidence="3 4">
    <name type="scientific">Decorospora gaudefroyi</name>
    <dbReference type="NCBI Taxonomy" id="184978"/>
    <lineage>
        <taxon>Eukaryota</taxon>
        <taxon>Fungi</taxon>
        <taxon>Dikarya</taxon>
        <taxon>Ascomycota</taxon>
        <taxon>Pezizomycotina</taxon>
        <taxon>Dothideomycetes</taxon>
        <taxon>Pleosporomycetidae</taxon>
        <taxon>Pleosporales</taxon>
        <taxon>Pleosporineae</taxon>
        <taxon>Pleosporaceae</taxon>
        <taxon>Decorospora</taxon>
    </lineage>
</organism>